<organism evidence="1 2">
    <name type="scientific">Smallanthus sonchifolius</name>
    <dbReference type="NCBI Taxonomy" id="185202"/>
    <lineage>
        <taxon>Eukaryota</taxon>
        <taxon>Viridiplantae</taxon>
        <taxon>Streptophyta</taxon>
        <taxon>Embryophyta</taxon>
        <taxon>Tracheophyta</taxon>
        <taxon>Spermatophyta</taxon>
        <taxon>Magnoliopsida</taxon>
        <taxon>eudicotyledons</taxon>
        <taxon>Gunneridae</taxon>
        <taxon>Pentapetalae</taxon>
        <taxon>asterids</taxon>
        <taxon>campanulids</taxon>
        <taxon>Asterales</taxon>
        <taxon>Asteraceae</taxon>
        <taxon>Asteroideae</taxon>
        <taxon>Heliantheae alliance</taxon>
        <taxon>Millerieae</taxon>
        <taxon>Smallanthus</taxon>
    </lineage>
</organism>
<reference evidence="1 2" key="2">
    <citation type="journal article" date="2022" name="Mol. Ecol. Resour.">
        <title>The genomes of chicory, endive, great burdock and yacon provide insights into Asteraceae paleo-polyploidization history and plant inulin production.</title>
        <authorList>
            <person name="Fan W."/>
            <person name="Wang S."/>
            <person name="Wang H."/>
            <person name="Wang A."/>
            <person name="Jiang F."/>
            <person name="Liu H."/>
            <person name="Zhao H."/>
            <person name="Xu D."/>
            <person name="Zhang Y."/>
        </authorList>
    </citation>
    <scope>NUCLEOTIDE SEQUENCE [LARGE SCALE GENOMIC DNA]</scope>
    <source>
        <strain evidence="2">cv. Yunnan</strain>
        <tissue evidence="1">Leaves</tissue>
    </source>
</reference>
<evidence type="ECO:0000313" key="2">
    <source>
        <dbReference type="Proteomes" id="UP001056120"/>
    </source>
</evidence>
<name>A0ACB9A7G6_9ASTR</name>
<keyword evidence="2" id="KW-1185">Reference proteome</keyword>
<reference evidence="2" key="1">
    <citation type="journal article" date="2022" name="Mol. Ecol. Resour.">
        <title>The genomes of chicory, endive, great burdock and yacon provide insights into Asteraceae palaeo-polyploidization history and plant inulin production.</title>
        <authorList>
            <person name="Fan W."/>
            <person name="Wang S."/>
            <person name="Wang H."/>
            <person name="Wang A."/>
            <person name="Jiang F."/>
            <person name="Liu H."/>
            <person name="Zhao H."/>
            <person name="Xu D."/>
            <person name="Zhang Y."/>
        </authorList>
    </citation>
    <scope>NUCLEOTIDE SEQUENCE [LARGE SCALE GENOMIC DNA]</scope>
    <source>
        <strain evidence="2">cv. Yunnan</strain>
    </source>
</reference>
<proteinExistence type="predicted"/>
<protein>
    <submittedName>
        <fullName evidence="1">Uncharacterized protein</fullName>
    </submittedName>
</protein>
<evidence type="ECO:0000313" key="1">
    <source>
        <dbReference type="EMBL" id="KAI3705303.1"/>
    </source>
</evidence>
<dbReference type="EMBL" id="CM042042">
    <property type="protein sequence ID" value="KAI3705303.1"/>
    <property type="molecule type" value="Genomic_DNA"/>
</dbReference>
<accession>A0ACB9A7G6</accession>
<comment type="caution">
    <text evidence="1">The sequence shown here is derived from an EMBL/GenBank/DDBJ whole genome shotgun (WGS) entry which is preliminary data.</text>
</comment>
<sequence length="79" mass="9042">MEDSTTIHLLSRHHSYHFDRSPESPEIPVSASNRQQPPLIFSPQHRSSLHIEAVVGISIENCFNLLNAYKRFNRFVAAV</sequence>
<dbReference type="Proteomes" id="UP001056120">
    <property type="component" value="Linkage Group LG25"/>
</dbReference>
<gene>
    <name evidence="1" type="ORF">L1987_75538</name>
</gene>